<organism evidence="1 2">
    <name type="scientific">Melastoma candidum</name>
    <dbReference type="NCBI Taxonomy" id="119954"/>
    <lineage>
        <taxon>Eukaryota</taxon>
        <taxon>Viridiplantae</taxon>
        <taxon>Streptophyta</taxon>
        <taxon>Embryophyta</taxon>
        <taxon>Tracheophyta</taxon>
        <taxon>Spermatophyta</taxon>
        <taxon>Magnoliopsida</taxon>
        <taxon>eudicotyledons</taxon>
        <taxon>Gunneridae</taxon>
        <taxon>Pentapetalae</taxon>
        <taxon>rosids</taxon>
        <taxon>malvids</taxon>
        <taxon>Myrtales</taxon>
        <taxon>Melastomataceae</taxon>
        <taxon>Melastomatoideae</taxon>
        <taxon>Melastomateae</taxon>
        <taxon>Melastoma</taxon>
    </lineage>
</organism>
<proteinExistence type="predicted"/>
<comment type="caution">
    <text evidence="1">The sequence shown here is derived from an EMBL/GenBank/DDBJ whole genome shotgun (WGS) entry which is preliminary data.</text>
</comment>
<evidence type="ECO:0000313" key="2">
    <source>
        <dbReference type="Proteomes" id="UP001057402"/>
    </source>
</evidence>
<reference evidence="2" key="1">
    <citation type="journal article" date="2023" name="Front. Plant Sci.">
        <title>Chromosomal-level genome assembly of Melastoma candidum provides insights into trichome evolution.</title>
        <authorList>
            <person name="Zhong Y."/>
            <person name="Wu W."/>
            <person name="Sun C."/>
            <person name="Zou P."/>
            <person name="Liu Y."/>
            <person name="Dai S."/>
            <person name="Zhou R."/>
        </authorList>
    </citation>
    <scope>NUCLEOTIDE SEQUENCE [LARGE SCALE GENOMIC DNA]</scope>
</reference>
<dbReference type="Proteomes" id="UP001057402">
    <property type="component" value="Chromosome 7"/>
</dbReference>
<sequence length="251" mass="26839">MGDMNLSELGRTWPCAACTTADKLCTPHCIFAPLFPPDRTAEFSMVHKVFGEMNSRKLLTKLPPEHRKDAADSLVYEAEARLRDPLNGCIGTISSLQKKLDGLKEELAATEAEITRYAAMMPEMYESDYDGWSDGDSTDGKYVRGKNMGADLARIRALTQETFKAAAGDLSDEGDDGNSETGNKSLIDKIADIANYMAMTPGTSKSAADHSSSGNDNSNAMTPGTSKSAADHSSSGNGNSHGNGDRGKNKV</sequence>
<gene>
    <name evidence="1" type="ORF">MLD38_024468</name>
</gene>
<keyword evidence="2" id="KW-1185">Reference proteome</keyword>
<dbReference type="EMBL" id="CM042886">
    <property type="protein sequence ID" value="KAI4339533.1"/>
    <property type="molecule type" value="Genomic_DNA"/>
</dbReference>
<accession>A0ACB9NSR3</accession>
<evidence type="ECO:0000313" key="1">
    <source>
        <dbReference type="EMBL" id="KAI4339533.1"/>
    </source>
</evidence>
<name>A0ACB9NSR3_9MYRT</name>
<protein>
    <submittedName>
        <fullName evidence="1">Uncharacterized protein</fullName>
    </submittedName>
</protein>